<dbReference type="Gene3D" id="3.40.50.1820">
    <property type="entry name" value="alpha/beta hydrolase"/>
    <property type="match status" value="1"/>
</dbReference>
<sequence length="306" mass="33778">MVAFMFPMRRFVRLLLKFILGIVLLAVLLFGAGWWYFHPEFTRTAGIVYAQRNGRDLTLDVVRPAHASGSCVLVMVSGGWKSDAKKFYPWMGASFLRQGHTLVAVSHLSQPQASVQEIVEDVQHAARFVRHHAKEYGIDPNRIGVFGGSSGGHLSLMLATRGGPGDPKAADPVDRESSAVQAATVFYPVTDLINLGPSTENLHDGGPPKSYRKAFGPKATDLKEWQGIGHDLSPIFYVSNKLPPVYIAHGDADTLVPLEQSTRFREKAVEQGREVTLTVESGGRHGWSTMLWDAHLFAGWMTEKLR</sequence>
<protein>
    <recommendedName>
        <fullName evidence="3">BD-FAE-like domain-containing protein</fullName>
    </recommendedName>
</protein>
<evidence type="ECO:0000259" key="3">
    <source>
        <dbReference type="Pfam" id="PF20434"/>
    </source>
</evidence>
<name>A0A512MED8_9BACT</name>
<dbReference type="InterPro" id="IPR029058">
    <property type="entry name" value="AB_hydrolase_fold"/>
</dbReference>
<dbReference type="Proteomes" id="UP000321577">
    <property type="component" value="Unassembled WGS sequence"/>
</dbReference>
<keyword evidence="5" id="KW-1185">Reference proteome</keyword>
<dbReference type="InterPro" id="IPR049492">
    <property type="entry name" value="BD-FAE-like_dom"/>
</dbReference>
<feature type="domain" description="BD-FAE-like" evidence="3">
    <location>
        <begin position="59"/>
        <end position="267"/>
    </location>
</feature>
<accession>A0A512MED8</accession>
<keyword evidence="2" id="KW-0812">Transmembrane</keyword>
<keyword evidence="2" id="KW-0472">Membrane</keyword>
<dbReference type="Pfam" id="PF20434">
    <property type="entry name" value="BD-FAE"/>
    <property type="match status" value="1"/>
</dbReference>
<organism evidence="4 5">
    <name type="scientific">Brevifollis gellanilyticus</name>
    <dbReference type="NCBI Taxonomy" id="748831"/>
    <lineage>
        <taxon>Bacteria</taxon>
        <taxon>Pseudomonadati</taxon>
        <taxon>Verrucomicrobiota</taxon>
        <taxon>Verrucomicrobiia</taxon>
        <taxon>Verrucomicrobiales</taxon>
        <taxon>Verrucomicrobiaceae</taxon>
    </lineage>
</organism>
<comment type="caution">
    <text evidence="4">The sequence shown here is derived from an EMBL/GenBank/DDBJ whole genome shotgun (WGS) entry which is preliminary data.</text>
</comment>
<dbReference type="EMBL" id="BKAG01000042">
    <property type="protein sequence ID" value="GEP45099.1"/>
    <property type="molecule type" value="Genomic_DNA"/>
</dbReference>
<evidence type="ECO:0000256" key="1">
    <source>
        <dbReference type="ARBA" id="ARBA00022801"/>
    </source>
</evidence>
<reference evidence="4 5" key="1">
    <citation type="submission" date="2019-07" db="EMBL/GenBank/DDBJ databases">
        <title>Whole genome shotgun sequence of Brevifollis gellanilyticus NBRC 108608.</title>
        <authorList>
            <person name="Hosoyama A."/>
            <person name="Uohara A."/>
            <person name="Ohji S."/>
            <person name="Ichikawa N."/>
        </authorList>
    </citation>
    <scope>NUCLEOTIDE SEQUENCE [LARGE SCALE GENOMIC DNA]</scope>
    <source>
        <strain evidence="4 5">NBRC 108608</strain>
    </source>
</reference>
<evidence type="ECO:0000313" key="5">
    <source>
        <dbReference type="Proteomes" id="UP000321577"/>
    </source>
</evidence>
<feature type="transmembrane region" description="Helical" evidence="2">
    <location>
        <begin position="14"/>
        <end position="37"/>
    </location>
</feature>
<dbReference type="PANTHER" id="PTHR48081">
    <property type="entry name" value="AB HYDROLASE SUPERFAMILY PROTEIN C4A8.06C"/>
    <property type="match status" value="1"/>
</dbReference>
<dbReference type="SUPFAM" id="SSF53474">
    <property type="entry name" value="alpha/beta-Hydrolases"/>
    <property type="match status" value="1"/>
</dbReference>
<dbReference type="AlphaFoldDB" id="A0A512MED8"/>
<keyword evidence="2" id="KW-1133">Transmembrane helix</keyword>
<dbReference type="InterPro" id="IPR050300">
    <property type="entry name" value="GDXG_lipolytic_enzyme"/>
</dbReference>
<evidence type="ECO:0000256" key="2">
    <source>
        <dbReference type="SAM" id="Phobius"/>
    </source>
</evidence>
<keyword evidence="1" id="KW-0378">Hydrolase</keyword>
<dbReference type="OrthoDB" id="183207at2"/>
<dbReference type="GO" id="GO:0016787">
    <property type="term" value="F:hydrolase activity"/>
    <property type="evidence" value="ECO:0007669"/>
    <property type="project" value="UniProtKB-KW"/>
</dbReference>
<gene>
    <name evidence="4" type="ORF">BGE01nite_43900</name>
</gene>
<dbReference type="PANTHER" id="PTHR48081:SF13">
    <property type="entry name" value="ALPHA_BETA HYDROLASE"/>
    <property type="match status" value="1"/>
</dbReference>
<evidence type="ECO:0000313" key="4">
    <source>
        <dbReference type="EMBL" id="GEP45099.1"/>
    </source>
</evidence>
<proteinExistence type="predicted"/>